<name>A0A532V0J7_UNCL8</name>
<dbReference type="SUPFAM" id="SSF69318">
    <property type="entry name" value="Integrin alpha N-terminal domain"/>
    <property type="match status" value="2"/>
</dbReference>
<protein>
    <recommendedName>
        <fullName evidence="2">Secretion system C-terminal sorting domain-containing protein</fullName>
    </recommendedName>
</protein>
<organism evidence="3 4">
    <name type="scientific">candidate division LCP-89 bacterium B3_LCP</name>
    <dbReference type="NCBI Taxonomy" id="2012998"/>
    <lineage>
        <taxon>Bacteria</taxon>
        <taxon>Pseudomonadati</taxon>
        <taxon>Bacteria division LCP-89</taxon>
    </lineage>
</organism>
<keyword evidence="1" id="KW-0732">Signal</keyword>
<evidence type="ECO:0000256" key="1">
    <source>
        <dbReference type="ARBA" id="ARBA00022729"/>
    </source>
</evidence>
<accession>A0A532V0J7</accession>
<dbReference type="EMBL" id="NJBN01000004">
    <property type="protein sequence ID" value="TKJ40662.1"/>
    <property type="molecule type" value="Genomic_DNA"/>
</dbReference>
<dbReference type="PANTHER" id="PTHR44103:SF1">
    <property type="entry name" value="PROPROTEIN CONVERTASE P"/>
    <property type="match status" value="1"/>
</dbReference>
<gene>
    <name evidence="3" type="ORF">CEE37_06780</name>
</gene>
<dbReference type="InterPro" id="IPR026444">
    <property type="entry name" value="Secre_tail"/>
</dbReference>
<dbReference type="InterPro" id="IPR013517">
    <property type="entry name" value="FG-GAP"/>
</dbReference>
<proteinExistence type="predicted"/>
<evidence type="ECO:0000313" key="3">
    <source>
        <dbReference type="EMBL" id="TKJ40662.1"/>
    </source>
</evidence>
<dbReference type="Proteomes" id="UP000319619">
    <property type="component" value="Unassembled WGS sequence"/>
</dbReference>
<dbReference type="AlphaFoldDB" id="A0A532V0J7"/>
<comment type="caution">
    <text evidence="3">The sequence shown here is derived from an EMBL/GenBank/DDBJ whole genome shotgun (WGS) entry which is preliminary data.</text>
</comment>
<dbReference type="Gene3D" id="2.60.40.4070">
    <property type="match status" value="1"/>
</dbReference>
<dbReference type="Pfam" id="PF18962">
    <property type="entry name" value="Por_Secre_tail"/>
    <property type="match status" value="1"/>
</dbReference>
<reference evidence="3 4" key="1">
    <citation type="submission" date="2017-06" db="EMBL/GenBank/DDBJ databases">
        <title>Novel microbial phyla capable of carbon fixation and sulfur reduction in deep-sea sediments.</title>
        <authorList>
            <person name="Huang J."/>
            <person name="Baker B."/>
            <person name="Wang Y."/>
        </authorList>
    </citation>
    <scope>NUCLEOTIDE SEQUENCE [LARGE SCALE GENOMIC DNA]</scope>
    <source>
        <strain evidence="3">B3_LCP</strain>
    </source>
</reference>
<dbReference type="Pfam" id="PF13517">
    <property type="entry name" value="FG-GAP_3"/>
    <property type="match status" value="1"/>
</dbReference>
<sequence>MRRPYQTMEKDMRFALILLIPTLLLAQEFEFQQEYNTIPVEIDGWQPFCPWAGGFSESSPDFCDIDLDDDLDIFVGDLLGYVAYMKNTGSAIEPSFELVSMQYDSLRCLTFLGKSNIEFWDMDDDSDLDAIIGGGYVAYSKNTGTPENPNFVSSPDTLFNTVGYFVIGTHVALIDIDLDGDADMINGYSGYLLFYRNLGSADSAAFYLEETGWLGIDVGDMADPTFSDIDDDNDLDLFIGNEDGYIWFYLNEGDSINYNFTYITNNFEGIDVDWNASPEFADIDGDGDYDLFVGREQQSGSVDPGDIFFYKNTGTPTTPQWSFITRNYLTFDEGYRAQLHTTDIDADLDNDLFVSNFGNYISFYENTGSSSSAAFEWRTYTYQNISVSGGTIFFQDIDNDQDPDLFIGETILPNPPYPGLFLFINRGTPQSASYNLYSNNLVPGTYHVSIAPSLADIDADGDQDLFLSDNDGYFYYVPNIGTPSEPVFGDTTRDWQGISTEASTTSCFFDIDDDGDLDLFFTPWDDWNQVWFFRNIGDYQSPIMALETQTFLNFESLTVLDGIDIVDLDLDGDGDFLISSTNGGIFFFRNVTGQNEVGPKRPDTPFPKLDFSIGPNPANPVTWISFTLPSPQEATLAVYNILGAKVTTLTSGIQPPGTHNYLWNAAEYSSGVYIIRLETPQQSSSQRITVLK</sequence>
<dbReference type="PANTHER" id="PTHR44103">
    <property type="entry name" value="PROPROTEIN CONVERTASE P"/>
    <property type="match status" value="1"/>
</dbReference>
<dbReference type="NCBIfam" id="TIGR04183">
    <property type="entry name" value="Por_Secre_tail"/>
    <property type="match status" value="1"/>
</dbReference>
<dbReference type="InterPro" id="IPR028994">
    <property type="entry name" value="Integrin_alpha_N"/>
</dbReference>
<dbReference type="Gene3D" id="2.130.10.130">
    <property type="entry name" value="Integrin alpha, N-terminal"/>
    <property type="match status" value="1"/>
</dbReference>
<evidence type="ECO:0000259" key="2">
    <source>
        <dbReference type="Pfam" id="PF18962"/>
    </source>
</evidence>
<feature type="domain" description="Secretion system C-terminal sorting" evidence="2">
    <location>
        <begin position="615"/>
        <end position="690"/>
    </location>
</feature>
<evidence type="ECO:0000313" key="4">
    <source>
        <dbReference type="Proteomes" id="UP000319619"/>
    </source>
</evidence>